<dbReference type="EMBL" id="DS016992">
    <property type="protein sequence ID" value="KMU86476.1"/>
    <property type="molecule type" value="Genomic_DNA"/>
</dbReference>
<dbReference type="AlphaFoldDB" id="A0A0J8RPE6"/>
<reference evidence="2" key="1">
    <citation type="journal article" date="2010" name="Genome Res.">
        <title>Population genomic sequencing of Coccidioides fungi reveals recent hybridization and transposon control.</title>
        <authorList>
            <person name="Neafsey D.E."/>
            <person name="Barker B.M."/>
            <person name="Sharpton T.J."/>
            <person name="Stajich J.E."/>
            <person name="Park D.J."/>
            <person name="Whiston E."/>
            <person name="Hung C.-Y."/>
            <person name="McMahan C."/>
            <person name="White J."/>
            <person name="Sykes S."/>
            <person name="Heiman D."/>
            <person name="Young S."/>
            <person name="Zeng Q."/>
            <person name="Abouelleil A."/>
            <person name="Aftuck L."/>
            <person name="Bessette D."/>
            <person name="Brown A."/>
            <person name="FitzGerald M."/>
            <person name="Lui A."/>
            <person name="Macdonald J.P."/>
            <person name="Priest M."/>
            <person name="Orbach M.J."/>
            <person name="Galgiani J.N."/>
            <person name="Kirkland T.N."/>
            <person name="Cole G.T."/>
            <person name="Birren B.W."/>
            <person name="Henn M.R."/>
            <person name="Taylor J.W."/>
            <person name="Rounsley S.D."/>
        </authorList>
    </citation>
    <scope>NUCLEOTIDE SEQUENCE [LARGE SCALE GENOMIC DNA]</scope>
    <source>
        <strain evidence="2">H538.4</strain>
    </source>
</reference>
<dbReference type="VEuPathDB" id="FungiDB:CIHG_04265"/>
<accession>A0A0J8RPE6</accession>
<name>A0A0J8RPE6_COCIT</name>
<organism evidence="1 2">
    <name type="scientific">Coccidioides immitis H538.4</name>
    <dbReference type="NCBI Taxonomy" id="396776"/>
    <lineage>
        <taxon>Eukaryota</taxon>
        <taxon>Fungi</taxon>
        <taxon>Dikarya</taxon>
        <taxon>Ascomycota</taxon>
        <taxon>Pezizomycotina</taxon>
        <taxon>Eurotiomycetes</taxon>
        <taxon>Eurotiomycetidae</taxon>
        <taxon>Onygenales</taxon>
        <taxon>Onygenaceae</taxon>
        <taxon>Coccidioides</taxon>
    </lineage>
</organism>
<sequence>MVASMSYETCLRRRKPCKVLRWQSLRADDIGTIHMTSGAGTDALETMGKRPLLQSRFTLT</sequence>
<evidence type="ECO:0000313" key="1">
    <source>
        <dbReference type="EMBL" id="KMU86476.1"/>
    </source>
</evidence>
<evidence type="ECO:0000313" key="2">
    <source>
        <dbReference type="Proteomes" id="UP000054563"/>
    </source>
</evidence>
<proteinExistence type="predicted"/>
<gene>
    <name evidence="1" type="ORF">CIHG_04265</name>
</gene>
<protein>
    <submittedName>
        <fullName evidence="1">Uncharacterized protein</fullName>
    </submittedName>
</protein>
<dbReference type="Proteomes" id="UP000054563">
    <property type="component" value="Unassembled WGS sequence"/>
</dbReference>